<dbReference type="Proteomes" id="UP001334501">
    <property type="component" value="Unassembled WGS sequence"/>
</dbReference>
<evidence type="ECO:0000256" key="1">
    <source>
        <dbReference type="SAM" id="SignalP"/>
    </source>
</evidence>
<comment type="caution">
    <text evidence="2">The sequence shown here is derived from an EMBL/GenBank/DDBJ whole genome shotgun (WGS) entry which is preliminary data.</text>
</comment>
<sequence length="182" mass="19991">MLRRGILLLLALATVSCSGGRVAVTLDHTSIRVIDHATLFPESPDPHPDRPSRQVLQLNISSQTDLLKYFGDRHTQLQVRCSVDGNTNGRAYNGFAIGPIPEGKGAIPHRYTIYSFIGLEADEAQYENGKPASTLNLKADRFQALKCHLIGVQKAPVPFPRSNDFVVSASTFHELLRGASKR</sequence>
<organism evidence="2 3">
    <name type="scientific">Lysobacter zhanggongensis</name>
    <dbReference type="NCBI Taxonomy" id="1774951"/>
    <lineage>
        <taxon>Bacteria</taxon>
        <taxon>Pseudomonadati</taxon>
        <taxon>Pseudomonadota</taxon>
        <taxon>Gammaproteobacteria</taxon>
        <taxon>Lysobacterales</taxon>
        <taxon>Lysobacteraceae</taxon>
        <taxon>Lysobacter</taxon>
    </lineage>
</organism>
<feature type="chain" id="PRO_5045295780" evidence="1">
    <location>
        <begin position="24"/>
        <end position="182"/>
    </location>
</feature>
<proteinExistence type="predicted"/>
<accession>A0ABU7YRQ3</accession>
<protein>
    <submittedName>
        <fullName evidence="2">Uncharacterized protein</fullName>
    </submittedName>
</protein>
<evidence type="ECO:0000313" key="3">
    <source>
        <dbReference type="Proteomes" id="UP001334501"/>
    </source>
</evidence>
<dbReference type="PROSITE" id="PS51257">
    <property type="entry name" value="PROKAR_LIPOPROTEIN"/>
    <property type="match status" value="1"/>
</dbReference>
<feature type="signal peptide" evidence="1">
    <location>
        <begin position="1"/>
        <end position="23"/>
    </location>
</feature>
<gene>
    <name evidence="2" type="ORF">SNE33_10105</name>
</gene>
<keyword evidence="3" id="KW-1185">Reference proteome</keyword>
<dbReference type="EMBL" id="JAXGFO010000058">
    <property type="protein sequence ID" value="MEG3158229.1"/>
    <property type="molecule type" value="Genomic_DNA"/>
</dbReference>
<evidence type="ECO:0000313" key="2">
    <source>
        <dbReference type="EMBL" id="MEG3158229.1"/>
    </source>
</evidence>
<dbReference type="RefSeq" id="WP_412700188.1">
    <property type="nucleotide sequence ID" value="NZ_JAXGFO010000058.1"/>
</dbReference>
<name>A0ABU7YRQ3_9GAMM</name>
<keyword evidence="1" id="KW-0732">Signal</keyword>
<reference evidence="2 3" key="1">
    <citation type="journal article" date="2017" name="Curr. Microbiol.">
        <title>Lysobacter zhanggongensis sp. nov. Isolated from a Pit Mud.</title>
        <authorList>
            <person name="Zhang X.F."/>
            <person name="Wang H.H."/>
            <person name="Sun X.Y."/>
            <person name="Pan C.M."/>
        </authorList>
    </citation>
    <scope>NUCLEOTIDE SEQUENCE [LARGE SCALE GENOMIC DNA]</scope>
    <source>
        <strain evidence="2 3">ZGLJ7-1</strain>
    </source>
</reference>